<accession>A0A4Y8SDN7</accession>
<evidence type="ECO:0000313" key="4">
    <source>
        <dbReference type="Proteomes" id="UP000297540"/>
    </source>
</evidence>
<gene>
    <name evidence="3" type="ORF">E2R66_15535</name>
</gene>
<keyword evidence="4" id="KW-1185">Reference proteome</keyword>
<dbReference type="EMBL" id="SOZE01000015">
    <property type="protein sequence ID" value="TFF36564.1"/>
    <property type="molecule type" value="Genomic_DNA"/>
</dbReference>
<evidence type="ECO:0000256" key="1">
    <source>
        <dbReference type="SAM" id="Phobius"/>
    </source>
</evidence>
<dbReference type="Proteomes" id="UP000297540">
    <property type="component" value="Unassembled WGS sequence"/>
</dbReference>
<dbReference type="OrthoDB" id="1111222at2"/>
<reference evidence="3 4" key="1">
    <citation type="journal article" date="2017" name="Int. J. Syst. Evol. Microbiol.">
        <title>Mucilaginibacterpsychrotolerans sp. nov., isolated from peatlands.</title>
        <authorList>
            <person name="Deng Y."/>
            <person name="Shen L."/>
            <person name="Xu B."/>
            <person name="Liu Y."/>
            <person name="Gu Z."/>
            <person name="Liu H."/>
            <person name="Zhou Y."/>
        </authorList>
    </citation>
    <scope>NUCLEOTIDE SEQUENCE [LARGE SCALE GENOMIC DNA]</scope>
    <source>
        <strain evidence="3 4">NH7-4</strain>
    </source>
</reference>
<dbReference type="Pfam" id="PF14258">
    <property type="entry name" value="DUF4350"/>
    <property type="match status" value="1"/>
</dbReference>
<name>A0A4Y8SDN7_9SPHI</name>
<protein>
    <submittedName>
        <fullName evidence="3">DUF4350 domain-containing protein</fullName>
    </submittedName>
</protein>
<dbReference type="InterPro" id="IPR025646">
    <property type="entry name" value="DUF4350"/>
</dbReference>
<dbReference type="RefSeq" id="WP_133235247.1">
    <property type="nucleotide sequence ID" value="NZ_SOZE01000015.1"/>
</dbReference>
<sequence>MKDFKVYLSIASLFLLVYLVAEYKRPKPIDWTPTFLKKDKIPLGTYVLYNRLRDIFPGADIRTYREPAYNVLADHGIKHATYLIIANKVNIDKADYSRLSAFVKQGNNVFIAATYFGDFLHKELKVDADSYSEYRMGTDSLHFVNQKLDISKIYMVEPELQSAHFAEFDTLKAIVLAQDSHQQTTYIKFPMGKGALYLNTTPHLFTNYGLLDQGGAQYASTALSYLKTDKALIWDEYYTLGRGGEQSIMRVFFKSPPLKWAYFQALAALILYVLYQMKRHQRIIPIVEPLANSTLGFVQVVGQLYYEKRNNHNIAQKKASYFLEHLRQDHRLVTTILDKDFTQSFANKTGVDYQLAEKLVAAISYVERHTSVTDRELIELNQLIENYYTQTGSYGK</sequence>
<proteinExistence type="predicted"/>
<keyword evidence="1" id="KW-0472">Membrane</keyword>
<organism evidence="3 4">
    <name type="scientific">Mucilaginibacter psychrotolerans</name>
    <dbReference type="NCBI Taxonomy" id="1524096"/>
    <lineage>
        <taxon>Bacteria</taxon>
        <taxon>Pseudomonadati</taxon>
        <taxon>Bacteroidota</taxon>
        <taxon>Sphingobacteriia</taxon>
        <taxon>Sphingobacteriales</taxon>
        <taxon>Sphingobacteriaceae</taxon>
        <taxon>Mucilaginibacter</taxon>
    </lineage>
</organism>
<feature type="domain" description="DUF4350" evidence="2">
    <location>
        <begin position="39"/>
        <end position="220"/>
    </location>
</feature>
<comment type="caution">
    <text evidence="3">The sequence shown here is derived from an EMBL/GenBank/DDBJ whole genome shotgun (WGS) entry which is preliminary data.</text>
</comment>
<evidence type="ECO:0000259" key="2">
    <source>
        <dbReference type="Pfam" id="PF14258"/>
    </source>
</evidence>
<dbReference type="AlphaFoldDB" id="A0A4Y8SDN7"/>
<keyword evidence="1" id="KW-1133">Transmembrane helix</keyword>
<feature type="transmembrane region" description="Helical" evidence="1">
    <location>
        <begin position="258"/>
        <end position="275"/>
    </location>
</feature>
<keyword evidence="1" id="KW-0812">Transmembrane</keyword>
<evidence type="ECO:0000313" key="3">
    <source>
        <dbReference type="EMBL" id="TFF36564.1"/>
    </source>
</evidence>